<evidence type="ECO:0000256" key="3">
    <source>
        <dbReference type="ARBA" id="ARBA00023119"/>
    </source>
</evidence>
<name>A0ABM0GV54_SACKO</name>
<dbReference type="InterPro" id="IPR036056">
    <property type="entry name" value="Fibrinogen-like_C"/>
</dbReference>
<feature type="chain" id="PRO_5045827464" evidence="6">
    <location>
        <begin position="24"/>
        <end position="428"/>
    </location>
</feature>
<dbReference type="NCBIfam" id="NF040941">
    <property type="entry name" value="GGGWT_bact"/>
    <property type="match status" value="1"/>
</dbReference>
<evidence type="ECO:0000256" key="2">
    <source>
        <dbReference type="ARBA" id="ARBA00022525"/>
    </source>
</evidence>
<evidence type="ECO:0000313" key="9">
    <source>
        <dbReference type="RefSeq" id="XP_002737996.1"/>
    </source>
</evidence>
<reference evidence="9" key="1">
    <citation type="submission" date="2025-08" db="UniProtKB">
        <authorList>
            <consortium name="RefSeq"/>
        </authorList>
    </citation>
    <scope>IDENTIFICATION</scope>
    <source>
        <tissue evidence="9">Testes</tissue>
    </source>
</reference>
<keyword evidence="6" id="KW-0732">Signal</keyword>
<dbReference type="GeneID" id="100374992"/>
<dbReference type="PANTHER" id="PTHR16146">
    <property type="entry name" value="INTELECTIN"/>
    <property type="match status" value="1"/>
</dbReference>
<keyword evidence="4" id="KW-1015">Disulfide bond</keyword>
<evidence type="ECO:0000256" key="4">
    <source>
        <dbReference type="ARBA" id="ARBA00023157"/>
    </source>
</evidence>
<evidence type="ECO:0000256" key="6">
    <source>
        <dbReference type="SAM" id="SignalP"/>
    </source>
</evidence>
<sequence length="428" mass="47071">MSGLVSFLSCYMLSLTCASLVYAGIPVNRNGATTEADGLTLQPEQDAEMVFKPVDGHIKLGTVTFTTTGDFQIRGDRGDPGPAGGTGRRGAPGLQGPKGEAGEPGSCSVDRPQTVRFATSNEKCHTDNTGTVRLHHSGNILEICTGNRWQPLNSGKIDSDSVGNLPKTCLDILFSGKENKGDGMYWINPTDGDDRHNAIQVYCDMTTSGGGWTLSAKVTDDYAWICPEKNGKTCAGSDVDPREASLFHDIHERDEVLLESGTGAETGVHLQNSMIRRIFVAGRQQVRFTFYGNADWRATEDGYASFPRHKENTLFLNNTWAAYDKHRADYTWNIIRHTRNTKFTGGLICWGINAGEPYRYFDEGLHMGSPAYGGKPCHIATDQNEVMLKSHYATANGGHFKWSDSHSQYGFLRSELQVVNNKIAIWVR</sequence>
<feature type="compositionally biased region" description="Gly residues" evidence="5">
    <location>
        <begin position="81"/>
        <end position="90"/>
    </location>
</feature>
<keyword evidence="8" id="KW-1185">Reference proteome</keyword>
<dbReference type="Proteomes" id="UP000694865">
    <property type="component" value="Unplaced"/>
</dbReference>
<comment type="subcellular location">
    <subcellularLocation>
        <location evidence="1">Secreted</location>
    </subcellularLocation>
</comment>
<gene>
    <name evidence="9" type="primary">LOC100374992</name>
</gene>
<dbReference type="Gene3D" id="2.60.120.1000">
    <property type="match status" value="1"/>
</dbReference>
<feature type="region of interest" description="Disordered" evidence="5">
    <location>
        <begin position="70"/>
        <end position="111"/>
    </location>
</feature>
<feature type="signal peptide" evidence="6">
    <location>
        <begin position="1"/>
        <end position="23"/>
    </location>
</feature>
<dbReference type="RefSeq" id="XP_002737996.1">
    <property type="nucleotide sequence ID" value="XM_002737950.2"/>
</dbReference>
<dbReference type="Gene3D" id="1.20.5.320">
    <property type="entry name" value="6-Phosphogluconate Dehydrogenase, domain 3"/>
    <property type="match status" value="1"/>
</dbReference>
<protein>
    <submittedName>
        <fullName evidence="9">Uncharacterized protein LOC100374992</fullName>
    </submittedName>
</protein>
<evidence type="ECO:0000256" key="1">
    <source>
        <dbReference type="ARBA" id="ARBA00004613"/>
    </source>
</evidence>
<dbReference type="PANTHER" id="PTHR16146:SF46">
    <property type="entry name" value="INTELECTIN-1A-RELATED"/>
    <property type="match status" value="1"/>
</dbReference>
<dbReference type="Pfam" id="PF01410">
    <property type="entry name" value="COLFI"/>
    <property type="match status" value="1"/>
</dbReference>
<evidence type="ECO:0000259" key="7">
    <source>
        <dbReference type="PROSITE" id="PS51406"/>
    </source>
</evidence>
<evidence type="ECO:0000256" key="5">
    <source>
        <dbReference type="SAM" id="MobiDB-lite"/>
    </source>
</evidence>
<organism evidence="8 9">
    <name type="scientific">Saccoglossus kowalevskii</name>
    <name type="common">Acorn worm</name>
    <dbReference type="NCBI Taxonomy" id="10224"/>
    <lineage>
        <taxon>Eukaryota</taxon>
        <taxon>Metazoa</taxon>
        <taxon>Hemichordata</taxon>
        <taxon>Enteropneusta</taxon>
        <taxon>Harrimaniidae</taxon>
        <taxon>Saccoglossus</taxon>
    </lineage>
</organism>
<accession>A0ABM0GV54</accession>
<dbReference type="SUPFAM" id="SSF56496">
    <property type="entry name" value="Fibrinogen C-terminal domain-like"/>
    <property type="match status" value="1"/>
</dbReference>
<feature type="domain" description="Fibrinogen C-terminal" evidence="7">
    <location>
        <begin position="160"/>
        <end position="214"/>
    </location>
</feature>
<dbReference type="PROSITE" id="PS51406">
    <property type="entry name" value="FIBRINOGEN_C_2"/>
    <property type="match status" value="1"/>
</dbReference>
<dbReference type="InterPro" id="IPR000885">
    <property type="entry name" value="Fib_collagen_C"/>
</dbReference>
<keyword evidence="2" id="KW-0964">Secreted</keyword>
<evidence type="ECO:0000313" key="8">
    <source>
        <dbReference type="Proteomes" id="UP000694865"/>
    </source>
</evidence>
<dbReference type="InterPro" id="IPR002181">
    <property type="entry name" value="Fibrinogen_a/b/g_C_dom"/>
</dbReference>
<proteinExistence type="predicted"/>
<keyword evidence="3" id="KW-0176">Collagen</keyword>